<dbReference type="OrthoDB" id="4762412at2"/>
<feature type="domain" description="5'-Nucleotidase C-terminal" evidence="1">
    <location>
        <begin position="72"/>
        <end position="214"/>
    </location>
</feature>
<dbReference type="InterPro" id="IPR036907">
    <property type="entry name" value="5'-Nucleotdase_C_sf"/>
</dbReference>
<gene>
    <name evidence="2" type="ORF">FNB79_17045</name>
</gene>
<dbReference type="PRINTS" id="PR01607">
    <property type="entry name" value="APYRASEFAMLY"/>
</dbReference>
<dbReference type="PANTHER" id="PTHR11575">
    <property type="entry name" value="5'-NUCLEOTIDASE-RELATED"/>
    <property type="match status" value="1"/>
</dbReference>
<dbReference type="SUPFAM" id="SSF55816">
    <property type="entry name" value="5'-nucleotidase (syn. UDP-sugar hydrolase), C-terminal domain"/>
    <property type="match status" value="1"/>
</dbReference>
<dbReference type="RefSeq" id="WP_143382510.1">
    <property type="nucleotide sequence ID" value="NZ_CP041637.1"/>
</dbReference>
<evidence type="ECO:0000313" key="3">
    <source>
        <dbReference type="Proteomes" id="UP000319209"/>
    </source>
</evidence>
<evidence type="ECO:0000313" key="2">
    <source>
        <dbReference type="EMBL" id="QDO95604.1"/>
    </source>
</evidence>
<dbReference type="InterPro" id="IPR008334">
    <property type="entry name" value="5'-Nucleotdase_C"/>
</dbReference>
<reference evidence="2 3" key="1">
    <citation type="submission" date="2019-07" db="EMBL/GenBank/DDBJ databases">
        <title>Genome sequencing for Formosa sp. PS13.</title>
        <authorList>
            <person name="Park S.-J."/>
        </authorList>
    </citation>
    <scope>NUCLEOTIDE SEQUENCE [LARGE SCALE GENOMIC DNA]</scope>
    <source>
        <strain evidence="2 3">PS13</strain>
    </source>
</reference>
<dbReference type="GO" id="GO:0008768">
    <property type="term" value="F:UDP-sugar diphosphatase activity"/>
    <property type="evidence" value="ECO:0007669"/>
    <property type="project" value="TreeGrafter"/>
</dbReference>
<name>A0A516GVQ5_9FLAO</name>
<sequence length="252" mass="28489">MIFKQFMICTCLVLLVSCKTKTLNLTKIEGKQIQISEELPPNQDLIDFIKPYHDHVVSTLDSTLAYAPETYNKNDGTFNTAIGNFMADVVYEQANPIFKSRTGQDIDFVLLNKGGIRAPISKGNITSRTAYEIMPFENSIIVAAIKGTQVNKALNYLSKSKTAHPVSKLKLVINSDFDIVEASVKGQKIDDNRTYFVATNDYLYNGGDNMTFFKPNDTAYVLNYKLRNAFIDYFTKVDTINPMIDDRFIQIQ</sequence>
<dbReference type="AlphaFoldDB" id="A0A516GVQ5"/>
<dbReference type="KEGG" id="fop:FNB79_17045"/>
<accession>A0A516GVQ5</accession>
<dbReference type="Proteomes" id="UP000319209">
    <property type="component" value="Chromosome"/>
</dbReference>
<protein>
    <recommendedName>
        <fullName evidence="1">5'-Nucleotidase C-terminal domain-containing protein</fullName>
    </recommendedName>
</protein>
<dbReference type="GO" id="GO:0009166">
    <property type="term" value="P:nucleotide catabolic process"/>
    <property type="evidence" value="ECO:0007669"/>
    <property type="project" value="InterPro"/>
</dbReference>
<dbReference type="PANTHER" id="PTHR11575:SF24">
    <property type="entry name" value="5'-NUCLEOTIDASE"/>
    <property type="match status" value="1"/>
</dbReference>
<dbReference type="EMBL" id="CP041637">
    <property type="protein sequence ID" value="QDO95604.1"/>
    <property type="molecule type" value="Genomic_DNA"/>
</dbReference>
<dbReference type="Pfam" id="PF02872">
    <property type="entry name" value="5_nucleotid_C"/>
    <property type="match status" value="1"/>
</dbReference>
<organism evidence="2 3">
    <name type="scientific">Formosa sediminum</name>
    <dbReference type="NCBI Taxonomy" id="2594004"/>
    <lineage>
        <taxon>Bacteria</taxon>
        <taxon>Pseudomonadati</taxon>
        <taxon>Bacteroidota</taxon>
        <taxon>Flavobacteriia</taxon>
        <taxon>Flavobacteriales</taxon>
        <taxon>Flavobacteriaceae</taxon>
        <taxon>Formosa</taxon>
    </lineage>
</organism>
<dbReference type="GO" id="GO:0008253">
    <property type="term" value="F:5'-nucleotidase activity"/>
    <property type="evidence" value="ECO:0007669"/>
    <property type="project" value="TreeGrafter"/>
</dbReference>
<evidence type="ECO:0000259" key="1">
    <source>
        <dbReference type="Pfam" id="PF02872"/>
    </source>
</evidence>
<dbReference type="Gene3D" id="3.90.780.10">
    <property type="entry name" value="5'-Nucleotidase, C-terminal domain"/>
    <property type="match status" value="1"/>
</dbReference>
<proteinExistence type="predicted"/>
<dbReference type="PROSITE" id="PS51257">
    <property type="entry name" value="PROKAR_LIPOPROTEIN"/>
    <property type="match status" value="1"/>
</dbReference>
<keyword evidence="3" id="KW-1185">Reference proteome</keyword>
<dbReference type="InterPro" id="IPR006179">
    <property type="entry name" value="5_nucleotidase/apyrase"/>
</dbReference>
<dbReference type="GO" id="GO:0030288">
    <property type="term" value="C:outer membrane-bounded periplasmic space"/>
    <property type="evidence" value="ECO:0007669"/>
    <property type="project" value="TreeGrafter"/>
</dbReference>